<gene>
    <name evidence="2" type="ORF">ANN_25432</name>
</gene>
<evidence type="ECO:0000313" key="3">
    <source>
        <dbReference type="Proteomes" id="UP001148838"/>
    </source>
</evidence>
<feature type="region of interest" description="Disordered" evidence="1">
    <location>
        <begin position="94"/>
        <end position="123"/>
    </location>
</feature>
<comment type="caution">
    <text evidence="2">The sequence shown here is derived from an EMBL/GenBank/DDBJ whole genome shotgun (WGS) entry which is preliminary data.</text>
</comment>
<name>A0ABQ8S1A7_PERAM</name>
<reference evidence="2 3" key="1">
    <citation type="journal article" date="2022" name="Allergy">
        <title>Genome assembly and annotation of Periplaneta americana reveal a comprehensive cockroach allergen profile.</title>
        <authorList>
            <person name="Wang L."/>
            <person name="Xiong Q."/>
            <person name="Saelim N."/>
            <person name="Wang L."/>
            <person name="Nong W."/>
            <person name="Wan A.T."/>
            <person name="Shi M."/>
            <person name="Liu X."/>
            <person name="Cao Q."/>
            <person name="Hui J.H.L."/>
            <person name="Sookrung N."/>
            <person name="Leung T.F."/>
            <person name="Tungtrongchitr A."/>
            <person name="Tsui S.K.W."/>
        </authorList>
    </citation>
    <scope>NUCLEOTIDE SEQUENCE [LARGE SCALE GENOMIC DNA]</scope>
    <source>
        <strain evidence="2">PWHHKU_190912</strain>
    </source>
</reference>
<dbReference type="PANTHER" id="PTHR46114:SF1">
    <property type="entry name" value="ZAD DOMAIN-CONTAINING PROTEIN"/>
    <property type="match status" value="1"/>
</dbReference>
<evidence type="ECO:0000313" key="2">
    <source>
        <dbReference type="EMBL" id="KAJ4427779.1"/>
    </source>
</evidence>
<dbReference type="EMBL" id="JAJSOF020000038">
    <property type="protein sequence ID" value="KAJ4427779.1"/>
    <property type="molecule type" value="Genomic_DNA"/>
</dbReference>
<protein>
    <submittedName>
        <fullName evidence="2">Uncharacterized protein</fullName>
    </submittedName>
</protein>
<accession>A0ABQ8S1A7</accession>
<keyword evidence="3" id="KW-1185">Reference proteome</keyword>
<feature type="compositionally biased region" description="Basic and acidic residues" evidence="1">
    <location>
        <begin position="109"/>
        <end position="123"/>
    </location>
</feature>
<evidence type="ECO:0000256" key="1">
    <source>
        <dbReference type="SAM" id="MobiDB-lite"/>
    </source>
</evidence>
<sequence length="198" mass="22813">MRSTFSSDTLRLECLPALDNKLPVSLSCLSHFIIETNASCEDCLSALFRYEGLSMKKRRTVQYPNLRSAIRPIPHSDSLPVPSPPENCVFEVENEDSVEQEGEPNKPSTSHDSDFEEKDDKPHRLSQAELSDLIRDLDLSKEKAEILGSRLQQWNLLERDVRVSQYRRHRDLLPFFEKKNNLVVCCSGVYWFKGLGYH</sequence>
<dbReference type="Proteomes" id="UP001148838">
    <property type="component" value="Unassembled WGS sequence"/>
</dbReference>
<dbReference type="PANTHER" id="PTHR46114">
    <property type="entry name" value="APPLE DOMAIN-CONTAINING PROTEIN"/>
    <property type="match status" value="1"/>
</dbReference>
<organism evidence="2 3">
    <name type="scientific">Periplaneta americana</name>
    <name type="common">American cockroach</name>
    <name type="synonym">Blatta americana</name>
    <dbReference type="NCBI Taxonomy" id="6978"/>
    <lineage>
        <taxon>Eukaryota</taxon>
        <taxon>Metazoa</taxon>
        <taxon>Ecdysozoa</taxon>
        <taxon>Arthropoda</taxon>
        <taxon>Hexapoda</taxon>
        <taxon>Insecta</taxon>
        <taxon>Pterygota</taxon>
        <taxon>Neoptera</taxon>
        <taxon>Polyneoptera</taxon>
        <taxon>Dictyoptera</taxon>
        <taxon>Blattodea</taxon>
        <taxon>Blattoidea</taxon>
        <taxon>Blattidae</taxon>
        <taxon>Blattinae</taxon>
        <taxon>Periplaneta</taxon>
    </lineage>
</organism>
<proteinExistence type="predicted"/>